<keyword evidence="3" id="KW-1185">Reference proteome</keyword>
<dbReference type="EMBL" id="CP034549">
    <property type="protein sequence ID" value="AZQ43489.1"/>
    <property type="molecule type" value="Genomic_DNA"/>
</dbReference>
<dbReference type="SUPFAM" id="SSF49464">
    <property type="entry name" value="Carboxypeptidase regulatory domain-like"/>
    <property type="match status" value="1"/>
</dbReference>
<dbReference type="Proteomes" id="UP000279600">
    <property type="component" value="Chromosome"/>
</dbReference>
<keyword evidence="1" id="KW-0732">Signal</keyword>
<feature type="chain" id="PRO_5019208673" evidence="1">
    <location>
        <begin position="24"/>
        <end position="357"/>
    </location>
</feature>
<reference evidence="2 3" key="1">
    <citation type="submission" date="2018-12" db="EMBL/GenBank/DDBJ databases">
        <title>Complete genome of Nonlabens sp. MJ115.</title>
        <authorList>
            <person name="Choi H.S."/>
            <person name="Jung J."/>
        </authorList>
    </citation>
    <scope>NUCLEOTIDE SEQUENCE [LARGE SCALE GENOMIC DNA]</scope>
    <source>
        <strain evidence="2 3">MJ115</strain>
    </source>
</reference>
<evidence type="ECO:0000313" key="3">
    <source>
        <dbReference type="Proteomes" id="UP000279600"/>
    </source>
</evidence>
<dbReference type="RefSeq" id="WP_126445945.1">
    <property type="nucleotide sequence ID" value="NZ_CP034549.1"/>
</dbReference>
<name>A0A3S9MWI6_9FLAO</name>
<dbReference type="GO" id="GO:0004180">
    <property type="term" value="F:carboxypeptidase activity"/>
    <property type="evidence" value="ECO:0007669"/>
    <property type="project" value="UniProtKB-KW"/>
</dbReference>
<dbReference type="InterPro" id="IPR008969">
    <property type="entry name" value="CarboxyPept-like_regulatory"/>
</dbReference>
<organism evidence="2 3">
    <name type="scientific">Nonlabens ponticola</name>
    <dbReference type="NCBI Taxonomy" id="2496866"/>
    <lineage>
        <taxon>Bacteria</taxon>
        <taxon>Pseudomonadati</taxon>
        <taxon>Bacteroidota</taxon>
        <taxon>Flavobacteriia</taxon>
        <taxon>Flavobacteriales</taxon>
        <taxon>Flavobacteriaceae</taxon>
        <taxon>Nonlabens</taxon>
    </lineage>
</organism>
<dbReference type="Gene3D" id="2.60.40.1120">
    <property type="entry name" value="Carboxypeptidase-like, regulatory domain"/>
    <property type="match status" value="1"/>
</dbReference>
<dbReference type="AlphaFoldDB" id="A0A3S9MWI6"/>
<keyword evidence="2" id="KW-0645">Protease</keyword>
<dbReference type="OrthoDB" id="1223654at2"/>
<proteinExistence type="predicted"/>
<evidence type="ECO:0000313" key="2">
    <source>
        <dbReference type="EMBL" id="AZQ43489.1"/>
    </source>
</evidence>
<gene>
    <name evidence="2" type="ORF">EJ995_04290</name>
</gene>
<keyword evidence="2" id="KW-0121">Carboxypeptidase</keyword>
<feature type="signal peptide" evidence="1">
    <location>
        <begin position="1"/>
        <end position="23"/>
    </location>
</feature>
<protein>
    <submittedName>
        <fullName evidence="2">Carboxypeptidase-like regulatory domain-containing protein</fullName>
    </submittedName>
</protein>
<accession>A0A3S9MWI6</accession>
<dbReference type="Pfam" id="PF13715">
    <property type="entry name" value="CarbopepD_reg_2"/>
    <property type="match status" value="1"/>
</dbReference>
<evidence type="ECO:0000256" key="1">
    <source>
        <dbReference type="SAM" id="SignalP"/>
    </source>
</evidence>
<dbReference type="KEGG" id="noj:EJ995_04290"/>
<sequence>MRSSKHKSWLLFLFILGSAFAKAQSTTTTITGKIIDEITSEPLMGVAVYISGTSIGVVSGPDGDFSIEYSQEYNSPLVFSFLGYEKKQLADPVSFDTSIIKLSMQENDLEAVVINPDPWDRTTKERLFRETFIGLNSLEHTKILNMSQVRLRFNPETKQLTAWSNNPIRIYNEQLGYLIDYDLVEFELNFRKIPSDSQIQRSYDVEHAYRNYVQTSSYRAGSSFYQDAHDVDITKRKWRRRRNKAFRQSSLNLFRVISRETWEESKFKLFSKGFKVDPEKHIRSKKIVDGYQVAFRNKRYSVKDRSGHQTDFSLSTNYLYIDDYGNNLTSREIRLSGYIAKLGVGGMMPLDYEVIEK</sequence>
<keyword evidence="2" id="KW-0378">Hydrolase</keyword>